<evidence type="ECO:0000313" key="1">
    <source>
        <dbReference type="EMBL" id="KAK8504797.1"/>
    </source>
</evidence>
<keyword evidence="2" id="KW-1185">Reference proteome</keyword>
<gene>
    <name evidence="1" type="ORF">V6N12_063804</name>
</gene>
<reference evidence="1 2" key="1">
    <citation type="journal article" date="2024" name="G3 (Bethesda)">
        <title>Genome assembly of Hibiscus sabdariffa L. provides insights into metabolisms of medicinal natural products.</title>
        <authorList>
            <person name="Kim T."/>
        </authorList>
    </citation>
    <scope>NUCLEOTIDE SEQUENCE [LARGE SCALE GENOMIC DNA]</scope>
    <source>
        <strain evidence="1">TK-2024</strain>
        <tissue evidence="1">Old leaves</tissue>
    </source>
</reference>
<dbReference type="Proteomes" id="UP001472677">
    <property type="component" value="Unassembled WGS sequence"/>
</dbReference>
<proteinExistence type="predicted"/>
<dbReference type="EMBL" id="JBBPBM010000135">
    <property type="protein sequence ID" value="KAK8504797.1"/>
    <property type="molecule type" value="Genomic_DNA"/>
</dbReference>
<name>A0ABR2BCE2_9ROSI</name>
<sequence>MEGDASAETTGLARAGKSWRVLQNSAERCVTGLSLSPITACLACTQYPSAEKLSPFCYRCHKDTFLTRQTIAASS</sequence>
<organism evidence="1 2">
    <name type="scientific">Hibiscus sabdariffa</name>
    <name type="common">roselle</name>
    <dbReference type="NCBI Taxonomy" id="183260"/>
    <lineage>
        <taxon>Eukaryota</taxon>
        <taxon>Viridiplantae</taxon>
        <taxon>Streptophyta</taxon>
        <taxon>Embryophyta</taxon>
        <taxon>Tracheophyta</taxon>
        <taxon>Spermatophyta</taxon>
        <taxon>Magnoliopsida</taxon>
        <taxon>eudicotyledons</taxon>
        <taxon>Gunneridae</taxon>
        <taxon>Pentapetalae</taxon>
        <taxon>rosids</taxon>
        <taxon>malvids</taxon>
        <taxon>Malvales</taxon>
        <taxon>Malvaceae</taxon>
        <taxon>Malvoideae</taxon>
        <taxon>Hibiscus</taxon>
    </lineage>
</organism>
<comment type="caution">
    <text evidence="1">The sequence shown here is derived from an EMBL/GenBank/DDBJ whole genome shotgun (WGS) entry which is preliminary data.</text>
</comment>
<evidence type="ECO:0000313" key="2">
    <source>
        <dbReference type="Proteomes" id="UP001472677"/>
    </source>
</evidence>
<protein>
    <submittedName>
        <fullName evidence="1">Uncharacterized protein</fullName>
    </submittedName>
</protein>
<accession>A0ABR2BCE2</accession>